<proteinExistence type="predicted"/>
<dbReference type="Proteomes" id="UP001595462">
    <property type="component" value="Unassembled WGS sequence"/>
</dbReference>
<organism evidence="2 3">
    <name type="scientific">Salinisphaera aquimarina</name>
    <dbReference type="NCBI Taxonomy" id="2094031"/>
    <lineage>
        <taxon>Bacteria</taxon>
        <taxon>Pseudomonadati</taxon>
        <taxon>Pseudomonadota</taxon>
        <taxon>Gammaproteobacteria</taxon>
        <taxon>Salinisphaerales</taxon>
        <taxon>Salinisphaeraceae</taxon>
        <taxon>Salinisphaera</taxon>
    </lineage>
</organism>
<dbReference type="EMBL" id="JBHRSS010000003">
    <property type="protein sequence ID" value="MFC3103122.1"/>
    <property type="molecule type" value="Genomic_DNA"/>
</dbReference>
<keyword evidence="3" id="KW-1185">Reference proteome</keyword>
<feature type="chain" id="PRO_5045966149" description="Lipoprotein" evidence="1">
    <location>
        <begin position="24"/>
        <end position="252"/>
    </location>
</feature>
<gene>
    <name evidence="2" type="ORF">ACFOSU_04380</name>
</gene>
<name>A0ABV7EN82_9GAMM</name>
<evidence type="ECO:0000313" key="3">
    <source>
        <dbReference type="Proteomes" id="UP001595462"/>
    </source>
</evidence>
<protein>
    <recommendedName>
        <fullName evidence="4">Lipoprotein</fullName>
    </recommendedName>
</protein>
<comment type="caution">
    <text evidence="2">The sequence shown here is derived from an EMBL/GenBank/DDBJ whole genome shotgun (WGS) entry which is preliminary data.</text>
</comment>
<keyword evidence="1" id="KW-0732">Signal</keyword>
<sequence length="252" mass="26200">MTKALIAVLFTLLALSLAGCVTPAGTSGATSAPQPLDAPGDRPADWIGRWHAPSGRFIQIMPTARSGYFELTLGDAAGHETNMAALASDGRLYFTRAGEALALRPGNGAETGVAALAGRRLCLIVVPGPEGYCRTPDTADALPLTTGAYAPVSQDCWEPTPADLVYFDGQILTTPAAPRCATPLLDHTGVIFSLGSQCTTTAGATAPPASATARVTVVDDKRFALDDAQGDTALYQYCPTSHLPTALRLRSR</sequence>
<evidence type="ECO:0000256" key="1">
    <source>
        <dbReference type="SAM" id="SignalP"/>
    </source>
</evidence>
<accession>A0ABV7EN82</accession>
<feature type="signal peptide" evidence="1">
    <location>
        <begin position="1"/>
        <end position="23"/>
    </location>
</feature>
<dbReference type="RefSeq" id="WP_380686845.1">
    <property type="nucleotide sequence ID" value="NZ_JBHRSS010000003.1"/>
</dbReference>
<evidence type="ECO:0000313" key="2">
    <source>
        <dbReference type="EMBL" id="MFC3103122.1"/>
    </source>
</evidence>
<reference evidence="3" key="1">
    <citation type="journal article" date="2019" name="Int. J. Syst. Evol. Microbiol.">
        <title>The Global Catalogue of Microorganisms (GCM) 10K type strain sequencing project: providing services to taxonomists for standard genome sequencing and annotation.</title>
        <authorList>
            <consortium name="The Broad Institute Genomics Platform"/>
            <consortium name="The Broad Institute Genome Sequencing Center for Infectious Disease"/>
            <person name="Wu L."/>
            <person name="Ma J."/>
        </authorList>
    </citation>
    <scope>NUCLEOTIDE SEQUENCE [LARGE SCALE GENOMIC DNA]</scope>
    <source>
        <strain evidence="3">KCTC 52640</strain>
    </source>
</reference>
<dbReference type="PROSITE" id="PS51257">
    <property type="entry name" value="PROKAR_LIPOPROTEIN"/>
    <property type="match status" value="1"/>
</dbReference>
<evidence type="ECO:0008006" key="4">
    <source>
        <dbReference type="Google" id="ProtNLM"/>
    </source>
</evidence>